<dbReference type="GO" id="GO:0006260">
    <property type="term" value="P:DNA replication"/>
    <property type="evidence" value="ECO:0007669"/>
    <property type="project" value="UniProtKB-KW"/>
</dbReference>
<dbReference type="EMBL" id="LAZR01011114">
    <property type="protein sequence ID" value="KKM63353.1"/>
    <property type="molecule type" value="Genomic_DNA"/>
</dbReference>
<keyword evidence="4" id="KW-0548">Nucleotidyltransferase</keyword>
<comment type="catalytic activity">
    <reaction evidence="8">
        <text>DNA(n) + a 2'-deoxyribonucleoside 5'-triphosphate = DNA(n+1) + diphosphate</text>
        <dbReference type="Rhea" id="RHEA:22508"/>
        <dbReference type="Rhea" id="RHEA-COMP:17339"/>
        <dbReference type="Rhea" id="RHEA-COMP:17340"/>
        <dbReference type="ChEBI" id="CHEBI:33019"/>
        <dbReference type="ChEBI" id="CHEBI:61560"/>
        <dbReference type="ChEBI" id="CHEBI:173112"/>
        <dbReference type="EC" id="2.7.7.7"/>
    </reaction>
</comment>
<dbReference type="GO" id="GO:0003677">
    <property type="term" value="F:DNA binding"/>
    <property type="evidence" value="ECO:0007669"/>
    <property type="project" value="UniProtKB-KW"/>
</dbReference>
<dbReference type="InterPro" id="IPR023211">
    <property type="entry name" value="DNA_pol_palm_dom_sf"/>
</dbReference>
<keyword evidence="5" id="KW-0235">DNA replication</keyword>
<keyword evidence="7" id="KW-0238">DNA-binding</keyword>
<evidence type="ECO:0000256" key="2">
    <source>
        <dbReference type="ARBA" id="ARBA00012417"/>
    </source>
</evidence>
<evidence type="ECO:0000256" key="1">
    <source>
        <dbReference type="ARBA" id="ARBA00005755"/>
    </source>
</evidence>
<dbReference type="EC" id="2.7.7.7" evidence="2"/>
<feature type="non-terminal residue" evidence="10">
    <location>
        <position position="1"/>
    </location>
</feature>
<evidence type="ECO:0000256" key="4">
    <source>
        <dbReference type="ARBA" id="ARBA00022695"/>
    </source>
</evidence>
<evidence type="ECO:0000313" key="10">
    <source>
        <dbReference type="EMBL" id="KKM63353.1"/>
    </source>
</evidence>
<evidence type="ECO:0000256" key="6">
    <source>
        <dbReference type="ARBA" id="ARBA00022932"/>
    </source>
</evidence>
<reference evidence="10" key="1">
    <citation type="journal article" date="2015" name="Nature">
        <title>Complex archaea that bridge the gap between prokaryotes and eukaryotes.</title>
        <authorList>
            <person name="Spang A."/>
            <person name="Saw J.H."/>
            <person name="Jorgensen S.L."/>
            <person name="Zaremba-Niedzwiedzka K."/>
            <person name="Martijn J."/>
            <person name="Lind A.E."/>
            <person name="van Eijk R."/>
            <person name="Schleper C."/>
            <person name="Guy L."/>
            <person name="Ettema T.J."/>
        </authorList>
    </citation>
    <scope>NUCLEOTIDE SEQUENCE</scope>
</reference>
<comment type="similarity">
    <text evidence="1">Belongs to the DNA polymerase type-B family.</text>
</comment>
<sequence>YYGLAYIHLWIIENLRVSPGVTFTSTVLKALQVGFIKDLIPKLPKEIEDFVSPAISGGRAELYRMWQEDAKFYDKNGLYGEAYSKPLPVKLPYIRDDLTPEELLNTKDQGIVDVNIYVPEDLEVGPLPVRDDKRGIIYPVGHIRSTKKHPIRYFTPLLEEAVNKHGVVIEKVNFGVFFKKTSQFLRPWAEFTAKLKEGAKNRGERKLASLSMQVIYGKFAQKEERQVVHIGPIPKDRRDDPAVTFPDIELPIWFETIERKLPNRLPHIAAAITGWAHVIMLQDFARVAEFGGQICYTDTDSLVTDKYIPKDMVGTSLGTYRLEHDHDTFFGVAPKFYYRVPKKLEEKIEGKIKGIPNYNATRKDIETLLGGRKLQFEWDRSPSVVETIVAKYLYASNPDAYDNILASLKRKEKRSLPGNARKSAAILDIDTRRRQLSMNKSRPLNVTEII</sequence>
<evidence type="ECO:0000256" key="8">
    <source>
        <dbReference type="ARBA" id="ARBA00049244"/>
    </source>
</evidence>
<comment type="caution">
    <text evidence="10">The sequence shown here is derived from an EMBL/GenBank/DDBJ whole genome shotgun (WGS) entry which is preliminary data.</text>
</comment>
<dbReference type="GO" id="GO:0000166">
    <property type="term" value="F:nucleotide binding"/>
    <property type="evidence" value="ECO:0007669"/>
    <property type="project" value="InterPro"/>
</dbReference>
<evidence type="ECO:0000256" key="3">
    <source>
        <dbReference type="ARBA" id="ARBA00022679"/>
    </source>
</evidence>
<dbReference type="Gene3D" id="3.90.1600.10">
    <property type="entry name" value="Palm domain of DNA polymerase"/>
    <property type="match status" value="1"/>
</dbReference>
<protein>
    <recommendedName>
        <fullName evidence="2">DNA-directed DNA polymerase</fullName>
        <ecNumber evidence="2">2.7.7.7</ecNumber>
    </recommendedName>
</protein>
<name>A0A0F9J1C4_9ZZZZ</name>
<gene>
    <name evidence="10" type="ORF">LCGC14_1512290</name>
</gene>
<dbReference type="Pfam" id="PF03175">
    <property type="entry name" value="DNA_pol_B_2"/>
    <property type="match status" value="1"/>
</dbReference>
<keyword evidence="6" id="KW-0239">DNA-directed DNA polymerase</keyword>
<evidence type="ECO:0000256" key="7">
    <source>
        <dbReference type="ARBA" id="ARBA00023125"/>
    </source>
</evidence>
<dbReference type="AlphaFoldDB" id="A0A0F9J1C4"/>
<keyword evidence="3" id="KW-0808">Transferase</keyword>
<evidence type="ECO:0000256" key="5">
    <source>
        <dbReference type="ARBA" id="ARBA00022705"/>
    </source>
</evidence>
<feature type="domain" description="DNA-directed DNA polymerase family B mitochondria/virus" evidence="9">
    <location>
        <begin position="38"/>
        <end position="227"/>
    </location>
</feature>
<evidence type="ECO:0000259" key="9">
    <source>
        <dbReference type="Pfam" id="PF03175"/>
    </source>
</evidence>
<dbReference type="GO" id="GO:0003887">
    <property type="term" value="F:DNA-directed DNA polymerase activity"/>
    <property type="evidence" value="ECO:0007669"/>
    <property type="project" value="UniProtKB-KW"/>
</dbReference>
<dbReference type="InterPro" id="IPR004868">
    <property type="entry name" value="DNA-dir_DNA_pol_B_mt/vir"/>
</dbReference>
<organism evidence="10">
    <name type="scientific">marine sediment metagenome</name>
    <dbReference type="NCBI Taxonomy" id="412755"/>
    <lineage>
        <taxon>unclassified sequences</taxon>
        <taxon>metagenomes</taxon>
        <taxon>ecological metagenomes</taxon>
    </lineage>
</organism>
<dbReference type="SUPFAM" id="SSF56672">
    <property type="entry name" value="DNA/RNA polymerases"/>
    <property type="match status" value="1"/>
</dbReference>
<dbReference type="InterPro" id="IPR043502">
    <property type="entry name" value="DNA/RNA_pol_sf"/>
</dbReference>
<accession>A0A0F9J1C4</accession>
<proteinExistence type="inferred from homology"/>